<gene>
    <name evidence="1" type="ORF">GCM10010910_01290</name>
</gene>
<proteinExistence type="predicted"/>
<dbReference type="EMBL" id="BMMQ01000001">
    <property type="protein sequence ID" value="GGO59107.1"/>
    <property type="molecule type" value="Genomic_DNA"/>
</dbReference>
<evidence type="ECO:0000313" key="1">
    <source>
        <dbReference type="EMBL" id="GGO59107.1"/>
    </source>
</evidence>
<comment type="caution">
    <text evidence="1">The sequence shown here is derived from an EMBL/GenBank/DDBJ whole genome shotgun (WGS) entry which is preliminary data.</text>
</comment>
<keyword evidence="2" id="KW-1185">Reference proteome</keyword>
<sequence>MPHLRQETFGSGDQTWLGSTHGLRNARTNVLDISTFTAATHYPDGYLRSGTEVNAANESAVTPYTGAEGEQLGYLLTDQKVHGTEDLGVPVLRHGIINISKLPIAHVATGDGTAATAGFTFVGGDN</sequence>
<dbReference type="RefSeq" id="WP_188699416.1">
    <property type="nucleotide sequence ID" value="NZ_BMMQ01000001.1"/>
</dbReference>
<accession>A0ABQ2MUN0</accession>
<evidence type="ECO:0000313" key="2">
    <source>
        <dbReference type="Proteomes" id="UP000638043"/>
    </source>
</evidence>
<organism evidence="1 2">
    <name type="scientific">Microbacterium nanhaiense</name>
    <dbReference type="NCBI Taxonomy" id="1301026"/>
    <lineage>
        <taxon>Bacteria</taxon>
        <taxon>Bacillati</taxon>
        <taxon>Actinomycetota</taxon>
        <taxon>Actinomycetes</taxon>
        <taxon>Micrococcales</taxon>
        <taxon>Microbacteriaceae</taxon>
        <taxon>Microbacterium</taxon>
    </lineage>
</organism>
<protein>
    <recommendedName>
        <fullName evidence="3">Head decoration protein</fullName>
    </recommendedName>
</protein>
<reference evidence="2" key="1">
    <citation type="journal article" date="2019" name="Int. J. Syst. Evol. Microbiol.">
        <title>The Global Catalogue of Microorganisms (GCM) 10K type strain sequencing project: providing services to taxonomists for standard genome sequencing and annotation.</title>
        <authorList>
            <consortium name="The Broad Institute Genomics Platform"/>
            <consortium name="The Broad Institute Genome Sequencing Center for Infectious Disease"/>
            <person name="Wu L."/>
            <person name="Ma J."/>
        </authorList>
    </citation>
    <scope>NUCLEOTIDE SEQUENCE [LARGE SCALE GENOMIC DNA]</scope>
    <source>
        <strain evidence="2">CGMCC 4.7181</strain>
    </source>
</reference>
<dbReference type="Proteomes" id="UP000638043">
    <property type="component" value="Unassembled WGS sequence"/>
</dbReference>
<name>A0ABQ2MUN0_9MICO</name>
<evidence type="ECO:0008006" key="3">
    <source>
        <dbReference type="Google" id="ProtNLM"/>
    </source>
</evidence>